<dbReference type="PANTHER" id="PTHR36142">
    <property type="entry name" value="METALLO-HYDROLASE/OXIDOREDUCTASE SUPERFAMILY PROTEIN"/>
    <property type="match status" value="1"/>
</dbReference>
<dbReference type="Proteomes" id="UP001491310">
    <property type="component" value="Unassembled WGS sequence"/>
</dbReference>
<evidence type="ECO:0008006" key="3">
    <source>
        <dbReference type="Google" id="ProtNLM"/>
    </source>
</evidence>
<proteinExistence type="predicted"/>
<organism evidence="1 2">
    <name type="scientific">Coccomyxa subellipsoidea</name>
    <dbReference type="NCBI Taxonomy" id="248742"/>
    <lineage>
        <taxon>Eukaryota</taxon>
        <taxon>Viridiplantae</taxon>
        <taxon>Chlorophyta</taxon>
        <taxon>core chlorophytes</taxon>
        <taxon>Trebouxiophyceae</taxon>
        <taxon>Trebouxiophyceae incertae sedis</taxon>
        <taxon>Coccomyxaceae</taxon>
        <taxon>Coccomyxa</taxon>
    </lineage>
</organism>
<dbReference type="InterPro" id="IPR036866">
    <property type="entry name" value="RibonucZ/Hydroxyglut_hydro"/>
</dbReference>
<comment type="caution">
    <text evidence="1">The sequence shown here is derived from an EMBL/GenBank/DDBJ whole genome shotgun (WGS) entry which is preliminary data.</text>
</comment>
<dbReference type="SUPFAM" id="SSF56281">
    <property type="entry name" value="Metallo-hydrolase/oxidoreductase"/>
    <property type="match status" value="1"/>
</dbReference>
<gene>
    <name evidence="1" type="ORF">WJX75_004661</name>
</gene>
<dbReference type="EMBL" id="JALJOT010000001">
    <property type="protein sequence ID" value="KAK9918517.1"/>
    <property type="molecule type" value="Genomic_DNA"/>
</dbReference>
<dbReference type="Gene3D" id="3.60.15.10">
    <property type="entry name" value="Ribonuclease Z/Hydroxyacylglutathione hydrolase-like"/>
    <property type="match status" value="1"/>
</dbReference>
<sequence length="282" mass="30190">METRQAQEAGSSLGTSGRGLQYTTYEANAWAAVFSKSGVSILVDPWLVEELIFAGQAWLYRGKKTHIPPLDLGKVVEGVDALILSQGLPDHAHVPTLERLPKDMHVVASPAGAKVAAGLGFTDITALDHGEEITIAGGKMKIRATAGALVGPPWAKRENGFVFTEQVPDGITLYYEPHCDYDESSLAGVDSADIVITPCVNQELLNYPLVMGKDNVVGLLKRLRPSVLLPLVNAEFDSKGPLSRLISEKGSVQELEPQLQPQGLGGVRVLVPEPAKPLTVEV</sequence>
<protein>
    <recommendedName>
        <fullName evidence="3">Metallo-hydrolase/oxidoreductase</fullName>
    </recommendedName>
</protein>
<dbReference type="PANTHER" id="PTHR36142:SF2">
    <property type="entry name" value="METALLO-HYDROLASE_OXIDOREDUCTASE SUPERFAMILY PROTEIN"/>
    <property type="match status" value="1"/>
</dbReference>
<accession>A0ABR2Z2W0</accession>
<keyword evidence="2" id="KW-1185">Reference proteome</keyword>
<reference evidence="1 2" key="1">
    <citation type="journal article" date="2024" name="Nat. Commun.">
        <title>Phylogenomics reveals the evolutionary origins of lichenization in chlorophyte algae.</title>
        <authorList>
            <person name="Puginier C."/>
            <person name="Libourel C."/>
            <person name="Otte J."/>
            <person name="Skaloud P."/>
            <person name="Haon M."/>
            <person name="Grisel S."/>
            <person name="Petersen M."/>
            <person name="Berrin J.G."/>
            <person name="Delaux P.M."/>
            <person name="Dal Grande F."/>
            <person name="Keller J."/>
        </authorList>
    </citation>
    <scope>NUCLEOTIDE SEQUENCE [LARGE SCALE GENOMIC DNA]</scope>
    <source>
        <strain evidence="1 2">SAG 216-7</strain>
    </source>
</reference>
<dbReference type="Pfam" id="PF13483">
    <property type="entry name" value="Lactamase_B_3"/>
    <property type="match status" value="1"/>
</dbReference>
<evidence type="ECO:0000313" key="2">
    <source>
        <dbReference type="Proteomes" id="UP001491310"/>
    </source>
</evidence>
<name>A0ABR2Z2W0_9CHLO</name>
<evidence type="ECO:0000313" key="1">
    <source>
        <dbReference type="EMBL" id="KAK9918517.1"/>
    </source>
</evidence>